<evidence type="ECO:0000313" key="3">
    <source>
        <dbReference type="Proteomes" id="UP000822993"/>
    </source>
</evidence>
<accession>A0A9D5YXY8</accession>
<protein>
    <submittedName>
        <fullName evidence="2">Uncharacterized protein</fullName>
    </submittedName>
</protein>
<feature type="region of interest" description="Disordered" evidence="1">
    <location>
        <begin position="906"/>
        <end position="926"/>
    </location>
</feature>
<sequence length="1241" mass="133570">MIDVLLRDVDTARVLAASAALQLDLQNVNELLLLQALSARAAALVTPPGRPLSSSAVRRLLASDEVGGPNMSAQLDEFDGFPVVELPLPPRRLLVLEGVATGSAQVADGLLRSVLADPTGKFPILFTAQVLSAAKFLLGLSDLLAHRFDRTVDDRAPALTRRINVPSAAQLDLRSRLVTFEASELFAGLSEAESRFLYTNLVWKHGEVTPSAPVDADSAAFTGHFGVDLDSSLVVRPLIDTHLGVIVASPTELATALRHFIIVSAYRHDCTQQLVDSLTKVAVADAALLLNAMTDEPLVDASPEGVSGFVRMTAPFDGDKVMDLRVSVDTLENYEPTSVWGAATNAVADVAPLGTDPDRTLVLEVRSGVGRDDQLFVGADEGPSLALPADDLQTILRAPETNSLTLWYFARALRRLGESTQVMSFSTVDTFSLFRDSRDSLYLSDDVAPTLLSVTPGHGKELREEAHRAAGPAFALYANGISRSISMHAEASPVRTVFADPNVCFVRLGDVTAWARVRTFGAADAGDRQARVLAESMAYWLWQLHLVAPGLLELARPQSELIVELRLDSIHDDTDDVVNLDLAEGTWVSYDEASVCPAPPVLGAASAGFYLDGWPPSVAAPGAPPNGFDRQLVSALVDGLVALVSTAESWPSERRRHVVDVVAPPGWKIMTQVINAEDDLLLWPGRLPSAPYVSDAATAIVLDELGAHLAESGFRHGKVADVDRTAFLNDHVTAFLQDWLARELAELAGHGALRQLLGLHEALLHEMASDERHLPIRIACFGEAANDVRRIRRHRQKATTSAIALRYLVERLSARPSDGVHDLTRERYDLVLAIAAEIVNKGMLSDALHGGLADNEISVLRSGRLGVSREQEAFTRAIAEFAEGLTTRTVAEAAALASDVHRDGRELSDDVDSAAAPGEQTTTGSPLEALNPLAVAEYGFSYTQLVNGCGGLIDASRQRGQDDVGELELSVAITAIRAATDVDDDLAHQMIACLSLDPVDDFSSAGADAFPWRFTRGRSFIVRPLVVVSEEAEPDRVLFGHRALWLTPRRWLERHLSGRLQANSPAMRRALAAQRDAKGGQFEIEVAEVLKAMGAGPVRRRFVRAGSMDLANVDGENLGDIDVLAATPTGVLVAVEAKDLEAARTPVEVVREVRALSTGPKAATARLARRVEQLSANVRAVEDTLGLEHVARRRVVALVVTNAPLLGSRLSDSHVRIVALTELPAMLADLDDIAPRGARRR</sequence>
<proteinExistence type="predicted"/>
<dbReference type="AlphaFoldDB" id="A0A9D5YXY8"/>
<dbReference type="Proteomes" id="UP000822993">
    <property type="component" value="Unassembled WGS sequence"/>
</dbReference>
<name>A0A9D5YXY8_9CELL</name>
<organism evidence="2 3">
    <name type="scientific">Oerskovia douganii</name>
    <dbReference type="NCBI Taxonomy" id="2762210"/>
    <lineage>
        <taxon>Bacteria</taxon>
        <taxon>Bacillati</taxon>
        <taxon>Actinomycetota</taxon>
        <taxon>Actinomycetes</taxon>
        <taxon>Micrococcales</taxon>
        <taxon>Cellulomonadaceae</taxon>
        <taxon>Oerskovia</taxon>
    </lineage>
</organism>
<evidence type="ECO:0000313" key="2">
    <source>
        <dbReference type="EMBL" id="MBE7699655.1"/>
    </source>
</evidence>
<keyword evidence="3" id="KW-1185">Reference proteome</keyword>
<dbReference type="EMBL" id="JACSPN010000004">
    <property type="protein sequence ID" value="MBE7699655.1"/>
    <property type="molecule type" value="Genomic_DNA"/>
</dbReference>
<reference evidence="2 3" key="1">
    <citation type="submission" date="2020-08" db="EMBL/GenBank/DDBJ databases">
        <title>A Genomic Blueprint of the Chicken Gut Microbiome.</title>
        <authorList>
            <person name="Gilroy R."/>
            <person name="Ravi A."/>
            <person name="Getino M."/>
            <person name="Pursley I."/>
            <person name="Horton D.L."/>
            <person name="Alikhan N.-F."/>
            <person name="Baker D."/>
            <person name="Gharbi K."/>
            <person name="Hall N."/>
            <person name="Watson M."/>
            <person name="Adriaenssens E.M."/>
            <person name="Foster-Nyarko E."/>
            <person name="Jarju S."/>
            <person name="Secka A."/>
            <person name="Antonio M."/>
            <person name="Oren A."/>
            <person name="Chaudhuri R."/>
            <person name="La Ragione R.M."/>
            <person name="Hildebrand F."/>
            <person name="Pallen M.J."/>
        </authorList>
    </citation>
    <scope>NUCLEOTIDE SEQUENCE [LARGE SCALE GENOMIC DNA]</scope>
    <source>
        <strain evidence="2 3">Sa1BUA8</strain>
    </source>
</reference>
<evidence type="ECO:0000256" key="1">
    <source>
        <dbReference type="SAM" id="MobiDB-lite"/>
    </source>
</evidence>
<comment type="caution">
    <text evidence="2">The sequence shown here is derived from an EMBL/GenBank/DDBJ whole genome shotgun (WGS) entry which is preliminary data.</text>
</comment>
<dbReference type="RefSeq" id="WP_193718945.1">
    <property type="nucleotide sequence ID" value="NZ_JACSPN010000004.1"/>
</dbReference>
<gene>
    <name evidence="2" type="ORF">H9623_04935</name>
</gene>